<dbReference type="InterPro" id="IPR004095">
    <property type="entry name" value="TGS"/>
</dbReference>
<reference evidence="5 6" key="1">
    <citation type="journal article" date="2015" name="Nature">
        <title>rRNA introns, odd ribosomes, and small enigmatic genomes across a large radiation of phyla.</title>
        <authorList>
            <person name="Brown C.T."/>
            <person name="Hug L.A."/>
            <person name="Thomas B.C."/>
            <person name="Sharon I."/>
            <person name="Castelle C.J."/>
            <person name="Singh A."/>
            <person name="Wilkins M.J."/>
            <person name="Williams K.H."/>
            <person name="Banfield J.F."/>
        </authorList>
    </citation>
    <scope>NUCLEOTIDE SEQUENCE [LARGE SCALE GENOMIC DNA]</scope>
</reference>
<keyword evidence="5" id="KW-0418">Kinase</keyword>
<name>A0A0G0UJW4_9BACT</name>
<dbReference type="GO" id="GO:0015969">
    <property type="term" value="P:guanosine tetraphosphate metabolic process"/>
    <property type="evidence" value="ECO:0007669"/>
    <property type="project" value="InterPro"/>
</dbReference>
<dbReference type="FunFam" id="3.10.20.30:FF:000002">
    <property type="entry name" value="GTP pyrophosphokinase (RelA/SpoT)"/>
    <property type="match status" value="1"/>
</dbReference>
<accession>A0A0G0UJW4</accession>
<dbReference type="SUPFAM" id="SSF109604">
    <property type="entry name" value="HD-domain/PDEase-like"/>
    <property type="match status" value="1"/>
</dbReference>
<comment type="caution">
    <text evidence="5">The sequence shown here is derived from an EMBL/GenBank/DDBJ whole genome shotgun (WGS) entry which is preliminary data.</text>
</comment>
<dbReference type="Pfam" id="PF04607">
    <property type="entry name" value="RelA_SpoT"/>
    <property type="match status" value="1"/>
</dbReference>
<protein>
    <submittedName>
        <fullName evidence="5">GTP pyrophosphokinase</fullName>
    </submittedName>
</protein>
<dbReference type="InterPro" id="IPR043519">
    <property type="entry name" value="NT_sf"/>
</dbReference>
<dbReference type="InterPro" id="IPR012675">
    <property type="entry name" value="Beta-grasp_dom_sf"/>
</dbReference>
<dbReference type="CDD" id="cd00077">
    <property type="entry name" value="HDc"/>
    <property type="match status" value="1"/>
</dbReference>
<dbReference type="PANTHER" id="PTHR21262:SF31">
    <property type="entry name" value="GTP PYROPHOSPHOKINASE"/>
    <property type="match status" value="1"/>
</dbReference>
<comment type="function">
    <text evidence="2">In eubacteria ppGpp (guanosine 3'-diphosphate 5'-diphosphate) is a mediator of the stringent response that coordinates a variety of cellular activities in response to changes in nutritional abundance.</text>
</comment>
<comment type="similarity">
    <text evidence="2">Belongs to the relA/spoT family.</text>
</comment>
<feature type="domain" description="HD" evidence="3">
    <location>
        <begin position="49"/>
        <end position="147"/>
    </location>
</feature>
<evidence type="ECO:0000259" key="3">
    <source>
        <dbReference type="PROSITE" id="PS51831"/>
    </source>
</evidence>
<dbReference type="InterPro" id="IPR003607">
    <property type="entry name" value="HD/PDEase_dom"/>
</dbReference>
<dbReference type="SUPFAM" id="SSF81271">
    <property type="entry name" value="TGS-like"/>
    <property type="match status" value="1"/>
</dbReference>
<evidence type="ECO:0000256" key="2">
    <source>
        <dbReference type="RuleBase" id="RU003847"/>
    </source>
</evidence>
<dbReference type="GO" id="GO:0005886">
    <property type="term" value="C:plasma membrane"/>
    <property type="evidence" value="ECO:0007669"/>
    <property type="project" value="TreeGrafter"/>
</dbReference>
<dbReference type="Gene3D" id="1.10.3210.10">
    <property type="entry name" value="Hypothetical protein af1432"/>
    <property type="match status" value="1"/>
</dbReference>
<organism evidence="5 6">
    <name type="scientific">Candidatus Uhrbacteria bacterium GW2011_GWC2_41_11</name>
    <dbReference type="NCBI Taxonomy" id="1618985"/>
    <lineage>
        <taxon>Bacteria</taxon>
        <taxon>Candidatus Uhriibacteriota</taxon>
    </lineage>
</organism>
<dbReference type="AlphaFoldDB" id="A0A0G0UJW4"/>
<evidence type="ECO:0000313" key="6">
    <source>
        <dbReference type="Proteomes" id="UP000034616"/>
    </source>
</evidence>
<evidence type="ECO:0000313" key="5">
    <source>
        <dbReference type="EMBL" id="KKR87811.1"/>
    </source>
</evidence>
<dbReference type="Pfam" id="PF02824">
    <property type="entry name" value="TGS"/>
    <property type="match status" value="1"/>
</dbReference>
<keyword evidence="5" id="KW-0808">Transferase</keyword>
<evidence type="ECO:0000259" key="4">
    <source>
        <dbReference type="PROSITE" id="PS51880"/>
    </source>
</evidence>
<dbReference type="InterPro" id="IPR012676">
    <property type="entry name" value="TGS-like"/>
</dbReference>
<gene>
    <name evidence="5" type="ORF">UU35_C0001G0092</name>
</gene>
<dbReference type="InterPro" id="IPR007685">
    <property type="entry name" value="RelA_SpoT"/>
</dbReference>
<dbReference type="PATRIC" id="fig|1618985.3.peg.92"/>
<comment type="pathway">
    <text evidence="1">Purine metabolism.</text>
</comment>
<dbReference type="Pfam" id="PF13328">
    <property type="entry name" value="HD_4"/>
    <property type="match status" value="1"/>
</dbReference>
<sequence length="497" mass="57307">MPENSRTIEDLLSIVEKNYMNPDVDLIRRAYHLANEAHQGEKRLTGHDYILHPLAVAYKLAEMGLNLNVVAAGLLHDVAEDSEVDIEDIRKNFGDDIASLVESVTKLKKVVYRGVDRYVENMRKMFLAMASDVRVIFIKFADRLHNLQTLYAMPVHKQERTAREALEIYAPIANRLGMSEMKGDLEDLAFQYLFPKEFDWMRQIMETKVREKGASVTKLIEKAEQILRDAKLAHVEIHGRVKRLYSLYQKMQRYQNDISKVYDLIAIRIVVEDVAECYAVLGFIHQHWVPVPRRIKDYIAQPKPNGYQSLHTSVFCENGDVAEFQIRTREMHELAEYGISAHWRYKETGVTPQKNLHWMEELVVIQKELASKSDFLEQLEVLKIDAFKDRIFVFTPQGDVIDLPEGATPIDFAFAIHTEIGNKCTAARVNNQLVNLDSALKSGDIVDIITDKNRKGPNPDWLKFVKTQHARSKIKDKQKHVMGAWLRNVLPKSKTKL</sequence>
<evidence type="ECO:0000256" key="1">
    <source>
        <dbReference type="ARBA" id="ARBA00025704"/>
    </source>
</evidence>
<dbReference type="PROSITE" id="PS51831">
    <property type="entry name" value="HD"/>
    <property type="match status" value="1"/>
</dbReference>
<dbReference type="Gene3D" id="3.30.460.10">
    <property type="entry name" value="Beta Polymerase, domain 2"/>
    <property type="match status" value="1"/>
</dbReference>
<dbReference type="InterPro" id="IPR004811">
    <property type="entry name" value="RelA/Spo_fam"/>
</dbReference>
<feature type="domain" description="TGS" evidence="4">
    <location>
        <begin position="389"/>
        <end position="450"/>
    </location>
</feature>
<proteinExistence type="inferred from homology"/>
<dbReference type="SMART" id="SM00471">
    <property type="entry name" value="HDc"/>
    <property type="match status" value="1"/>
</dbReference>
<dbReference type="InterPro" id="IPR006674">
    <property type="entry name" value="HD_domain"/>
</dbReference>
<dbReference type="GO" id="GO:0016301">
    <property type="term" value="F:kinase activity"/>
    <property type="evidence" value="ECO:0007669"/>
    <property type="project" value="UniProtKB-KW"/>
</dbReference>
<dbReference type="CDD" id="cd05399">
    <property type="entry name" value="NT_Rel-Spo_like"/>
    <property type="match status" value="1"/>
</dbReference>
<dbReference type="CDD" id="cd01668">
    <property type="entry name" value="TGS_RSH"/>
    <property type="match status" value="1"/>
</dbReference>
<dbReference type="PANTHER" id="PTHR21262">
    <property type="entry name" value="GUANOSINE-3',5'-BIS DIPHOSPHATE 3'-PYROPHOSPHOHYDROLASE"/>
    <property type="match status" value="1"/>
</dbReference>
<dbReference type="PROSITE" id="PS51880">
    <property type="entry name" value="TGS"/>
    <property type="match status" value="1"/>
</dbReference>
<dbReference type="Gene3D" id="3.10.20.30">
    <property type="match status" value="1"/>
</dbReference>
<dbReference type="SUPFAM" id="SSF81301">
    <property type="entry name" value="Nucleotidyltransferase"/>
    <property type="match status" value="1"/>
</dbReference>
<dbReference type="NCBIfam" id="TIGR00691">
    <property type="entry name" value="spoT_relA"/>
    <property type="match status" value="1"/>
</dbReference>
<dbReference type="EMBL" id="LCAH01000001">
    <property type="protein sequence ID" value="KKR87811.1"/>
    <property type="molecule type" value="Genomic_DNA"/>
</dbReference>
<dbReference type="Proteomes" id="UP000034616">
    <property type="component" value="Unassembled WGS sequence"/>
</dbReference>
<dbReference type="FunFam" id="1.10.3210.10:FF:000001">
    <property type="entry name" value="GTP pyrophosphokinase RelA"/>
    <property type="match status" value="1"/>
</dbReference>
<dbReference type="SMART" id="SM00954">
    <property type="entry name" value="RelA_SpoT"/>
    <property type="match status" value="1"/>
</dbReference>
<dbReference type="InterPro" id="IPR033655">
    <property type="entry name" value="TGS_RelA/SpoT"/>
</dbReference>